<accession>A0AAE4YDV2</accession>
<evidence type="ECO:0000313" key="2">
    <source>
        <dbReference type="EMBL" id="NBZ87825.1"/>
    </source>
</evidence>
<feature type="region of interest" description="Disordered" evidence="1">
    <location>
        <begin position="111"/>
        <end position="132"/>
    </location>
</feature>
<sequence>MALGLAALPVAGLAEGVTSWECRGDYDIKTHFSICCGDALSLMLTASPYPHDALYFAAGEAADPRQDSVWESLYHDDPDGFYPKLRWETKRGKGSLTAIDAQGAKPKVVAEGCRPTKGASAGQASTEGGIAP</sequence>
<keyword evidence="3" id="KW-1185">Reference proteome</keyword>
<name>A0AAE4YDV2_9RHOB</name>
<dbReference type="EMBL" id="JAABNR010000008">
    <property type="protein sequence ID" value="NBZ87825.1"/>
    <property type="molecule type" value="Genomic_DNA"/>
</dbReference>
<evidence type="ECO:0000256" key="1">
    <source>
        <dbReference type="SAM" id="MobiDB-lite"/>
    </source>
</evidence>
<dbReference type="AlphaFoldDB" id="A0AAE4YDV2"/>
<protein>
    <submittedName>
        <fullName evidence="2">Uncharacterized protein</fullName>
    </submittedName>
</protein>
<reference evidence="2" key="1">
    <citation type="submission" date="2020-01" db="EMBL/GenBank/DDBJ databases">
        <authorList>
            <person name="Chen W.-M."/>
        </authorList>
    </citation>
    <scope>NUCLEOTIDE SEQUENCE</scope>
    <source>
        <strain evidence="2">CYK-10</strain>
    </source>
</reference>
<evidence type="ECO:0000313" key="3">
    <source>
        <dbReference type="Proteomes" id="UP001193501"/>
    </source>
</evidence>
<proteinExistence type="predicted"/>
<gene>
    <name evidence="2" type="ORF">GV832_09570</name>
</gene>
<dbReference type="Proteomes" id="UP001193501">
    <property type="component" value="Unassembled WGS sequence"/>
</dbReference>
<organism evidence="2 3">
    <name type="scientific">Stagnihabitans tardus</name>
    <dbReference type="NCBI Taxonomy" id="2699202"/>
    <lineage>
        <taxon>Bacteria</taxon>
        <taxon>Pseudomonadati</taxon>
        <taxon>Pseudomonadota</taxon>
        <taxon>Alphaproteobacteria</taxon>
        <taxon>Rhodobacterales</taxon>
        <taxon>Paracoccaceae</taxon>
        <taxon>Stagnihabitans</taxon>
    </lineage>
</organism>
<dbReference type="RefSeq" id="WP_168774642.1">
    <property type="nucleotide sequence ID" value="NZ_JAABNR010000008.1"/>
</dbReference>
<comment type="caution">
    <text evidence="2">The sequence shown here is derived from an EMBL/GenBank/DDBJ whole genome shotgun (WGS) entry which is preliminary data.</text>
</comment>